<gene>
    <name evidence="2" type="ORF">MSTO_24050</name>
</gene>
<dbReference type="CDD" id="cd13643">
    <property type="entry name" value="PBP2_BCP_2"/>
    <property type="match status" value="1"/>
</dbReference>
<evidence type="ECO:0000313" key="3">
    <source>
        <dbReference type="Proteomes" id="UP000467130"/>
    </source>
</evidence>
<dbReference type="AlphaFoldDB" id="A0A7I7Q778"/>
<evidence type="ECO:0000259" key="1">
    <source>
        <dbReference type="Pfam" id="PF04069"/>
    </source>
</evidence>
<proteinExistence type="predicted"/>
<sequence length="334" mass="36337">MKRILKLVAALGLATLFLIVLVGCNATKVADLGHGRLRPGSRPCGAFNLAVFSWVGAEANAAVISYVAEEILGCSVKQKHLAEQVSWQGLSTGQVDAIVENWGHDDLKKQYIDTMGAAQSAGSTGIKGRIGWYVPPAMVERYPDITDWHSLNKYADLFKTSESGDKGQLLDGDPSYVTNDAALIANLGLNYKVVQGGSESALISSIRRAQQQRTPLLAYFFSPQWLFNEIPMVKVNLPPYTPGCDADPAKIACDYPVYDLDKIVSNTFAKSGSPAYTLVKQFHWTEQDQNSVARMIVDGMSDYQAAKKFVDAHPQQVAAWLAGTGAEHPKEGQQ</sequence>
<dbReference type="Gene3D" id="3.10.105.10">
    <property type="entry name" value="Dipeptide-binding Protein, Domain 3"/>
    <property type="match status" value="2"/>
</dbReference>
<dbReference type="SUPFAM" id="SSF53850">
    <property type="entry name" value="Periplasmic binding protein-like II"/>
    <property type="match status" value="1"/>
</dbReference>
<dbReference type="Gene3D" id="3.40.190.100">
    <property type="entry name" value="Glycine betaine-binding periplasmic protein, domain 2"/>
    <property type="match status" value="1"/>
</dbReference>
<dbReference type="KEGG" id="msto:MSTO_24050"/>
<dbReference type="RefSeq" id="WP_163790266.1">
    <property type="nucleotide sequence ID" value="NZ_AP022587.1"/>
</dbReference>
<feature type="domain" description="ABC-type glycine betaine transport system substrate-binding" evidence="1">
    <location>
        <begin position="49"/>
        <end position="311"/>
    </location>
</feature>
<reference evidence="2 3" key="1">
    <citation type="journal article" date="2019" name="Emerg. Microbes Infect.">
        <title>Comprehensive subspecies identification of 175 nontuberculous mycobacteria species based on 7547 genomic profiles.</title>
        <authorList>
            <person name="Matsumoto Y."/>
            <person name="Kinjo T."/>
            <person name="Motooka D."/>
            <person name="Nabeya D."/>
            <person name="Jung N."/>
            <person name="Uechi K."/>
            <person name="Horii T."/>
            <person name="Iida T."/>
            <person name="Fujita J."/>
            <person name="Nakamura S."/>
        </authorList>
    </citation>
    <scope>NUCLEOTIDE SEQUENCE [LARGE SCALE GENOMIC DNA]</scope>
    <source>
        <strain evidence="2 3">JCM 17783</strain>
    </source>
</reference>
<evidence type="ECO:0000313" key="2">
    <source>
        <dbReference type="EMBL" id="BBY22200.1"/>
    </source>
</evidence>
<dbReference type="Pfam" id="PF04069">
    <property type="entry name" value="OpuAC"/>
    <property type="match status" value="1"/>
</dbReference>
<dbReference type="PROSITE" id="PS51257">
    <property type="entry name" value="PROKAR_LIPOPROTEIN"/>
    <property type="match status" value="1"/>
</dbReference>
<dbReference type="InterPro" id="IPR007210">
    <property type="entry name" value="ABC_Gly_betaine_transp_sub-bd"/>
</dbReference>
<organism evidence="2 3">
    <name type="scientific">Mycobacterium stomatepiae</name>
    <dbReference type="NCBI Taxonomy" id="470076"/>
    <lineage>
        <taxon>Bacteria</taxon>
        <taxon>Bacillati</taxon>
        <taxon>Actinomycetota</taxon>
        <taxon>Actinomycetes</taxon>
        <taxon>Mycobacteriales</taxon>
        <taxon>Mycobacteriaceae</taxon>
        <taxon>Mycobacterium</taxon>
        <taxon>Mycobacterium simiae complex</taxon>
    </lineage>
</organism>
<name>A0A7I7Q778_9MYCO</name>
<dbReference type="GO" id="GO:0022857">
    <property type="term" value="F:transmembrane transporter activity"/>
    <property type="evidence" value="ECO:0007669"/>
    <property type="project" value="InterPro"/>
</dbReference>
<dbReference type="GO" id="GO:0043190">
    <property type="term" value="C:ATP-binding cassette (ABC) transporter complex"/>
    <property type="evidence" value="ECO:0007669"/>
    <property type="project" value="InterPro"/>
</dbReference>
<dbReference type="Proteomes" id="UP000467130">
    <property type="component" value="Chromosome"/>
</dbReference>
<accession>A0A7I7Q778</accession>
<dbReference type="EMBL" id="AP022587">
    <property type="protein sequence ID" value="BBY22200.1"/>
    <property type="molecule type" value="Genomic_DNA"/>
</dbReference>
<keyword evidence="3" id="KW-1185">Reference proteome</keyword>
<protein>
    <submittedName>
        <fullName evidence="2">Glycine/betaine-binding protein</fullName>
    </submittedName>
</protein>